<dbReference type="InterPro" id="IPR002686">
    <property type="entry name" value="Transposase_17"/>
</dbReference>
<sequence>MAHPLRIEFPNALYHVTSRGDRREPIFEDDEDRAALLEVVGAALDRFDASVLAWCFMGNHYRLLVHTRAANLSLVMRHINGVYSQRYNRRHGLVGHLFQGRFKAVLVDREAYLLEVCRYIELNPVRARMVTSAGDWAWSSFAAHTGLANAPAWLDRLGVWQTLLGREVQSPKDAALAAERYASHVAAGHAVRLWDEALRQQIYLGDAEFVARMQAAMSAEQEGQTDIPRAQRAAPMSVRQWLDACADRDEALVRAHRESHHSLSDIAREVGLSVSRVSRIVAKWGMVLAKCKT</sequence>
<reference evidence="2 3" key="1">
    <citation type="submission" date="2024-08" db="EMBL/GenBank/DDBJ databases">
        <authorList>
            <person name="Lu H."/>
        </authorList>
    </citation>
    <scope>NUCLEOTIDE SEQUENCE [LARGE SCALE GENOMIC DNA]</scope>
    <source>
        <strain evidence="2 3">BYS180W</strain>
    </source>
</reference>
<evidence type="ECO:0000259" key="1">
    <source>
        <dbReference type="SMART" id="SM01321"/>
    </source>
</evidence>
<gene>
    <name evidence="2" type="ORF">ACG0Z6_14345</name>
</gene>
<dbReference type="InterPro" id="IPR036515">
    <property type="entry name" value="Transposase_17_sf"/>
</dbReference>
<dbReference type="Pfam" id="PF01797">
    <property type="entry name" value="Y1_Tnp"/>
    <property type="match status" value="1"/>
</dbReference>
<protein>
    <submittedName>
        <fullName evidence="2">Transposase</fullName>
    </submittedName>
</protein>
<organism evidence="2 3">
    <name type="scientific">Roseateles rivi</name>
    <dbReference type="NCBI Taxonomy" id="3299028"/>
    <lineage>
        <taxon>Bacteria</taxon>
        <taxon>Pseudomonadati</taxon>
        <taxon>Pseudomonadota</taxon>
        <taxon>Betaproteobacteria</taxon>
        <taxon>Burkholderiales</taxon>
        <taxon>Sphaerotilaceae</taxon>
        <taxon>Roseateles</taxon>
    </lineage>
</organism>
<feature type="domain" description="Transposase IS200-like" evidence="1">
    <location>
        <begin position="9"/>
        <end position="123"/>
    </location>
</feature>
<accession>A0ABW7FYJ8</accession>
<dbReference type="Gene3D" id="3.30.70.1290">
    <property type="entry name" value="Transposase IS200-like"/>
    <property type="match status" value="1"/>
</dbReference>
<evidence type="ECO:0000313" key="2">
    <source>
        <dbReference type="EMBL" id="MFG6449405.1"/>
    </source>
</evidence>
<dbReference type="SMART" id="SM01321">
    <property type="entry name" value="Y1_Tnp"/>
    <property type="match status" value="1"/>
</dbReference>
<dbReference type="EMBL" id="JBIGHZ010000005">
    <property type="protein sequence ID" value="MFG6449405.1"/>
    <property type="molecule type" value="Genomic_DNA"/>
</dbReference>
<comment type="caution">
    <text evidence="2">The sequence shown here is derived from an EMBL/GenBank/DDBJ whole genome shotgun (WGS) entry which is preliminary data.</text>
</comment>
<name>A0ABW7FYJ8_9BURK</name>
<proteinExistence type="predicted"/>
<evidence type="ECO:0000313" key="3">
    <source>
        <dbReference type="Proteomes" id="UP001606099"/>
    </source>
</evidence>
<dbReference type="Proteomes" id="UP001606099">
    <property type="component" value="Unassembled WGS sequence"/>
</dbReference>
<dbReference type="RefSeq" id="WP_394462556.1">
    <property type="nucleotide sequence ID" value="NZ_JBIGHZ010000005.1"/>
</dbReference>
<dbReference type="PANTHER" id="PTHR34322:SF2">
    <property type="entry name" value="TRANSPOSASE IS200-LIKE DOMAIN-CONTAINING PROTEIN"/>
    <property type="match status" value="1"/>
</dbReference>
<dbReference type="PANTHER" id="PTHR34322">
    <property type="entry name" value="TRANSPOSASE, Y1_TNP DOMAIN-CONTAINING"/>
    <property type="match status" value="1"/>
</dbReference>
<dbReference type="SUPFAM" id="SSF143422">
    <property type="entry name" value="Transposase IS200-like"/>
    <property type="match status" value="1"/>
</dbReference>
<keyword evidence="3" id="KW-1185">Reference proteome</keyword>